<evidence type="ECO:0000313" key="2">
    <source>
        <dbReference type="EMBL" id="KAK6163803.1"/>
    </source>
</evidence>
<keyword evidence="3" id="KW-1185">Reference proteome</keyword>
<dbReference type="EMBL" id="JABTTQ020000001">
    <property type="protein sequence ID" value="KAK6163803.1"/>
    <property type="molecule type" value="Genomic_DNA"/>
</dbReference>
<feature type="compositionally biased region" description="Basic and acidic residues" evidence="1">
    <location>
        <begin position="8"/>
        <end position="20"/>
    </location>
</feature>
<evidence type="ECO:0000256" key="1">
    <source>
        <dbReference type="SAM" id="MobiDB-lite"/>
    </source>
</evidence>
<accession>A0ABR0XX92</accession>
<feature type="region of interest" description="Disordered" evidence="1">
    <location>
        <begin position="1"/>
        <end position="73"/>
    </location>
</feature>
<reference evidence="2 3" key="1">
    <citation type="journal article" date="2021" name="Comput. Struct. Biotechnol. J.">
        <title>De novo genome assembly of the potent medicinal plant Rehmannia glutinosa using nanopore technology.</title>
        <authorList>
            <person name="Ma L."/>
            <person name="Dong C."/>
            <person name="Song C."/>
            <person name="Wang X."/>
            <person name="Zheng X."/>
            <person name="Niu Y."/>
            <person name="Chen S."/>
            <person name="Feng W."/>
        </authorList>
    </citation>
    <scope>NUCLEOTIDE SEQUENCE [LARGE SCALE GENOMIC DNA]</scope>
    <source>
        <strain evidence="2">DH-2019</strain>
    </source>
</reference>
<feature type="compositionally biased region" description="Basic and acidic residues" evidence="1">
    <location>
        <begin position="40"/>
        <end position="53"/>
    </location>
</feature>
<name>A0ABR0XX92_REHGL</name>
<dbReference type="Proteomes" id="UP001318860">
    <property type="component" value="Unassembled WGS sequence"/>
</dbReference>
<comment type="caution">
    <text evidence="2">The sequence shown here is derived from an EMBL/GenBank/DDBJ whole genome shotgun (WGS) entry which is preliminary data.</text>
</comment>
<sequence>MQAMGLETNKKKDHPEEKLNKKPAATDVVGRPPRALPTTKDPDRDDCGERQEYLGENQNRETPPPIGESQAVQPSQANLRATTLMRRSPFALVILCELLPSGIKTSNLSEYDGTGDPQEHLDKFYAKADIYDMTDASYCKVFHTTVTKRALMWFNQLLVRLISGMDKLTEASSSPSTKMLHGSRQ</sequence>
<protein>
    <submittedName>
        <fullName evidence="2">Uncharacterized protein</fullName>
    </submittedName>
</protein>
<proteinExistence type="predicted"/>
<gene>
    <name evidence="2" type="ORF">DH2020_000667</name>
</gene>
<evidence type="ECO:0000313" key="3">
    <source>
        <dbReference type="Proteomes" id="UP001318860"/>
    </source>
</evidence>
<organism evidence="2 3">
    <name type="scientific">Rehmannia glutinosa</name>
    <name type="common">Chinese foxglove</name>
    <dbReference type="NCBI Taxonomy" id="99300"/>
    <lineage>
        <taxon>Eukaryota</taxon>
        <taxon>Viridiplantae</taxon>
        <taxon>Streptophyta</taxon>
        <taxon>Embryophyta</taxon>
        <taxon>Tracheophyta</taxon>
        <taxon>Spermatophyta</taxon>
        <taxon>Magnoliopsida</taxon>
        <taxon>eudicotyledons</taxon>
        <taxon>Gunneridae</taxon>
        <taxon>Pentapetalae</taxon>
        <taxon>asterids</taxon>
        <taxon>lamiids</taxon>
        <taxon>Lamiales</taxon>
        <taxon>Orobanchaceae</taxon>
        <taxon>Rehmannieae</taxon>
        <taxon>Rehmannia</taxon>
    </lineage>
</organism>